<accession>A0A0K6I3I6</accession>
<evidence type="ECO:0000313" key="2">
    <source>
        <dbReference type="Proteomes" id="UP000183900"/>
    </source>
</evidence>
<dbReference type="PANTHER" id="PTHR42110:SF1">
    <property type="entry name" value="L-ASPARAGINASE, PUTATIVE (AFU_ORTHOLOGUE AFUA_3G11890)-RELATED"/>
    <property type="match status" value="1"/>
</dbReference>
<dbReference type="InterPro" id="IPR010349">
    <property type="entry name" value="Asparaginase_II"/>
</dbReference>
<proteinExistence type="predicted"/>
<keyword evidence="2" id="KW-1185">Reference proteome</keyword>
<dbReference type="PANTHER" id="PTHR42110">
    <property type="entry name" value="L-ASPARAGINASE, PUTATIVE (AFU_ORTHOLOGUE AFUA_3G11890)-RELATED"/>
    <property type="match status" value="1"/>
</dbReference>
<organism evidence="1 2">
    <name type="scientific">Pannonibacter indicus</name>
    <dbReference type="NCBI Taxonomy" id="466044"/>
    <lineage>
        <taxon>Bacteria</taxon>
        <taxon>Pseudomonadati</taxon>
        <taxon>Pseudomonadota</taxon>
        <taxon>Alphaproteobacteria</taxon>
        <taxon>Hyphomicrobiales</taxon>
        <taxon>Stappiaceae</taxon>
        <taxon>Pannonibacter</taxon>
    </lineage>
</organism>
<reference evidence="2" key="1">
    <citation type="submission" date="2015-08" db="EMBL/GenBank/DDBJ databases">
        <authorList>
            <person name="Varghese N."/>
        </authorList>
    </citation>
    <scope>NUCLEOTIDE SEQUENCE [LARGE SCALE GENOMIC DNA]</scope>
    <source>
        <strain evidence="2">DSM 23407</strain>
    </source>
</reference>
<dbReference type="Proteomes" id="UP000183900">
    <property type="component" value="Unassembled WGS sequence"/>
</dbReference>
<dbReference type="AlphaFoldDB" id="A0A0K6I3I6"/>
<sequence length="345" mass="36669">MSNPVLVEVTRGQMTESRHRGAIAIFDANGDPVLRIGDTGARVFPRSAIKALQALPLIESGAADALGYEAPELALACSSHNGEERHVNAARVMLIKAGLDEDALECGVQWPSRLEDVASLLRADETPCALHNNCSGKHAGFLGLAKAMGLKTRGYVEADHPVQQEIRLVLESMTGDSLTADVCGTDGCSIPTYASPLDGFARAFAAFGTGEGLEPKRAEAAQRLFRACVENPFMVAGTGRFCTRAMEGLRQRVFVKTGAEGVFCAAIPELGLGIALKCDDGASRASEVMMAAVLEAFLDLNDDEARLLADLRQPVLKSRNNAEVGLIRPSQDFLTDLRRAASASA</sequence>
<gene>
    <name evidence="1" type="ORF">Ga0061067_108119</name>
</gene>
<dbReference type="EMBL" id="CYHE01000008">
    <property type="protein sequence ID" value="CUA97867.1"/>
    <property type="molecule type" value="Genomic_DNA"/>
</dbReference>
<protein>
    <submittedName>
        <fullName evidence="1">Asparaginase</fullName>
    </submittedName>
</protein>
<name>A0A0K6I3I6_9HYPH</name>
<dbReference type="Pfam" id="PF06089">
    <property type="entry name" value="Asparaginase_II"/>
    <property type="match status" value="1"/>
</dbReference>
<dbReference type="OrthoDB" id="9780674at2"/>
<dbReference type="RefSeq" id="WP_055456150.1">
    <property type="nucleotide sequence ID" value="NZ_CYHE01000008.1"/>
</dbReference>
<evidence type="ECO:0000313" key="1">
    <source>
        <dbReference type="EMBL" id="CUA97867.1"/>
    </source>
</evidence>